<keyword evidence="2" id="KW-1185">Reference proteome</keyword>
<gene>
    <name evidence="1" type="ORF">O6H91_23G028900</name>
</gene>
<organism evidence="1 2">
    <name type="scientific">Diphasiastrum complanatum</name>
    <name type="common">Issler's clubmoss</name>
    <name type="synonym">Lycopodium complanatum</name>
    <dbReference type="NCBI Taxonomy" id="34168"/>
    <lineage>
        <taxon>Eukaryota</taxon>
        <taxon>Viridiplantae</taxon>
        <taxon>Streptophyta</taxon>
        <taxon>Embryophyta</taxon>
        <taxon>Tracheophyta</taxon>
        <taxon>Lycopodiopsida</taxon>
        <taxon>Lycopodiales</taxon>
        <taxon>Lycopodiaceae</taxon>
        <taxon>Lycopodioideae</taxon>
        <taxon>Diphasiastrum</taxon>
    </lineage>
</organism>
<protein>
    <submittedName>
        <fullName evidence="1">Uncharacterized protein</fullName>
    </submittedName>
</protein>
<accession>A0ACC2A9A0</accession>
<proteinExistence type="predicted"/>
<comment type="caution">
    <text evidence="1">The sequence shown here is derived from an EMBL/GenBank/DDBJ whole genome shotgun (WGS) entry which is preliminary data.</text>
</comment>
<name>A0ACC2A9A0_DIPCM</name>
<evidence type="ECO:0000313" key="1">
    <source>
        <dbReference type="EMBL" id="KAJ7514122.1"/>
    </source>
</evidence>
<sequence length="387" mass="41397">MGEASITEGVELCPFLRNIHEPTVFSFSSFPSFQFPSLGGRGPIFEDGPNFETAFKLFHGSEGVIPLSENKMSQRKTHNSKKSQIETSPAANNFQSSQTSCPVISSPNFNPLASSAASMSLSSFGAFGPFSFDAFMGKGKGPGGGKHSKGRGKEPSKRSKSEVNLNAELHEAIGSEWLSKGKCPIAKSYQAVGGMLPLVAKWLKPPPGMKVKCPPAIVAARAALARTALAKSLRPQPLPSKVLAIGLLGMAVNVPLGVWREHTKKFSPSWFVAVHASVPFVAMLRKAVHMPQYAMAFTIASAILGQFIGSRAERYRLLSGTTHVVEESEALSGSDLPKAIYMKKNPSTEADIQHDKRQSASLAYQCAKQIWDATSASKSVSAPVGAF</sequence>
<dbReference type="Proteomes" id="UP001162992">
    <property type="component" value="Chromosome 23"/>
</dbReference>
<reference evidence="2" key="1">
    <citation type="journal article" date="2024" name="Proc. Natl. Acad. Sci. U.S.A.">
        <title>Extraordinary preservation of gene collinearity over three hundred million years revealed in homosporous lycophytes.</title>
        <authorList>
            <person name="Li C."/>
            <person name="Wickell D."/>
            <person name="Kuo L.Y."/>
            <person name="Chen X."/>
            <person name="Nie B."/>
            <person name="Liao X."/>
            <person name="Peng D."/>
            <person name="Ji J."/>
            <person name="Jenkins J."/>
            <person name="Williams M."/>
            <person name="Shu S."/>
            <person name="Plott C."/>
            <person name="Barry K."/>
            <person name="Rajasekar S."/>
            <person name="Grimwood J."/>
            <person name="Han X."/>
            <person name="Sun S."/>
            <person name="Hou Z."/>
            <person name="He W."/>
            <person name="Dai G."/>
            <person name="Sun C."/>
            <person name="Schmutz J."/>
            <person name="Leebens-Mack J.H."/>
            <person name="Li F.W."/>
            <person name="Wang L."/>
        </authorList>
    </citation>
    <scope>NUCLEOTIDE SEQUENCE [LARGE SCALE GENOMIC DNA]</scope>
    <source>
        <strain evidence="2">cv. PW_Plant_1</strain>
    </source>
</reference>
<dbReference type="EMBL" id="CM055114">
    <property type="protein sequence ID" value="KAJ7514122.1"/>
    <property type="molecule type" value="Genomic_DNA"/>
</dbReference>
<evidence type="ECO:0000313" key="2">
    <source>
        <dbReference type="Proteomes" id="UP001162992"/>
    </source>
</evidence>